<keyword evidence="6" id="KW-1185">Reference proteome</keyword>
<evidence type="ECO:0000256" key="1">
    <source>
        <dbReference type="ARBA" id="ARBA00023157"/>
    </source>
</evidence>
<comment type="similarity">
    <text evidence="2">Belongs to the peptidase S1 family. CLIP subfamily.</text>
</comment>
<organism evidence="5 6">
    <name type="scientific">Polypedilum vanderplanki</name>
    <name type="common">Sleeping chironomid midge</name>
    <dbReference type="NCBI Taxonomy" id="319348"/>
    <lineage>
        <taxon>Eukaryota</taxon>
        <taxon>Metazoa</taxon>
        <taxon>Ecdysozoa</taxon>
        <taxon>Arthropoda</taxon>
        <taxon>Hexapoda</taxon>
        <taxon>Insecta</taxon>
        <taxon>Pterygota</taxon>
        <taxon>Neoptera</taxon>
        <taxon>Endopterygota</taxon>
        <taxon>Diptera</taxon>
        <taxon>Nematocera</taxon>
        <taxon>Chironomoidea</taxon>
        <taxon>Chironomidae</taxon>
        <taxon>Chironominae</taxon>
        <taxon>Polypedilum</taxon>
        <taxon>Polypedilum</taxon>
    </lineage>
</organism>
<feature type="domain" description="Peptidase S1" evidence="4">
    <location>
        <begin position="25"/>
        <end position="250"/>
    </location>
</feature>
<evidence type="ECO:0000256" key="2">
    <source>
        <dbReference type="ARBA" id="ARBA00024195"/>
    </source>
</evidence>
<dbReference type="InterPro" id="IPR043504">
    <property type="entry name" value="Peptidase_S1_PA_chymotrypsin"/>
</dbReference>
<name>A0A9J6BMR0_POLVA</name>
<evidence type="ECO:0000256" key="3">
    <source>
        <dbReference type="SAM" id="SignalP"/>
    </source>
</evidence>
<dbReference type="InterPro" id="IPR001314">
    <property type="entry name" value="Peptidase_S1A"/>
</dbReference>
<accession>A0A9J6BMR0</accession>
<reference evidence="5" key="1">
    <citation type="submission" date="2021-03" db="EMBL/GenBank/DDBJ databases">
        <title>Chromosome level genome of the anhydrobiotic midge Polypedilum vanderplanki.</title>
        <authorList>
            <person name="Yoshida Y."/>
            <person name="Kikawada T."/>
            <person name="Gusev O."/>
        </authorList>
    </citation>
    <scope>NUCLEOTIDE SEQUENCE</scope>
    <source>
        <strain evidence="5">NIAS01</strain>
        <tissue evidence="5">Whole body or cell culture</tissue>
    </source>
</reference>
<feature type="chain" id="PRO_5039909671" description="Peptidase S1 domain-containing protein" evidence="3">
    <location>
        <begin position="18"/>
        <end position="250"/>
    </location>
</feature>
<evidence type="ECO:0000313" key="5">
    <source>
        <dbReference type="EMBL" id="KAG5671148.1"/>
    </source>
</evidence>
<dbReference type="SUPFAM" id="SSF50494">
    <property type="entry name" value="Trypsin-like serine proteases"/>
    <property type="match status" value="1"/>
</dbReference>
<dbReference type="InterPro" id="IPR001254">
    <property type="entry name" value="Trypsin_dom"/>
</dbReference>
<dbReference type="Gene3D" id="2.40.10.10">
    <property type="entry name" value="Trypsin-like serine proteases"/>
    <property type="match status" value="1"/>
</dbReference>
<protein>
    <recommendedName>
        <fullName evidence="4">Peptidase S1 domain-containing protein</fullName>
    </recommendedName>
</protein>
<dbReference type="Proteomes" id="UP001107558">
    <property type="component" value="Chromosome 3"/>
</dbReference>
<keyword evidence="3" id="KW-0732">Signal</keyword>
<feature type="signal peptide" evidence="3">
    <location>
        <begin position="1"/>
        <end position="17"/>
    </location>
</feature>
<dbReference type="InterPro" id="IPR009003">
    <property type="entry name" value="Peptidase_S1_PA"/>
</dbReference>
<dbReference type="EMBL" id="JADBJN010000003">
    <property type="protein sequence ID" value="KAG5671148.1"/>
    <property type="molecule type" value="Genomic_DNA"/>
</dbReference>
<dbReference type="PRINTS" id="PR00722">
    <property type="entry name" value="CHYMOTRYPSIN"/>
</dbReference>
<dbReference type="PANTHER" id="PTHR24252">
    <property type="entry name" value="ACROSIN-RELATED"/>
    <property type="match status" value="1"/>
</dbReference>
<evidence type="ECO:0000313" key="6">
    <source>
        <dbReference type="Proteomes" id="UP001107558"/>
    </source>
</evidence>
<dbReference type="SMART" id="SM00020">
    <property type="entry name" value="Tryp_SPc"/>
    <property type="match status" value="1"/>
</dbReference>
<proteinExistence type="inferred from homology"/>
<dbReference type="FunFam" id="2.40.10.10:FF:000068">
    <property type="entry name" value="transmembrane protease serine 2"/>
    <property type="match status" value="1"/>
</dbReference>
<comment type="caution">
    <text evidence="5">The sequence shown here is derived from an EMBL/GenBank/DDBJ whole genome shotgun (WGS) entry which is preliminary data.</text>
</comment>
<sequence>MLKIVLFATLSFTLAFAFPNREQRIFNGRNALPGEVPYIASLRFWGTTHHFAGATLLNNRWVVTVAHPLIGRAGNSINIVVGTNMLNAGVVNRRSSAIRIHELFDQVTKRNDIACIQSATIITFTQFITPIPISPSFIENGIIGLISGWGATENSNGADSNSLRVANVETVPCNNNNDFTFTQHHMCAGSNLIPSPPIIAFLCTTDIGGPMVFNDQLIGIAAWIPVRCGSVADGYNRASSYRTWILGVIS</sequence>
<dbReference type="OrthoDB" id="60866at2759"/>
<dbReference type="Pfam" id="PF00089">
    <property type="entry name" value="Trypsin"/>
    <property type="match status" value="1"/>
</dbReference>
<evidence type="ECO:0000259" key="4">
    <source>
        <dbReference type="PROSITE" id="PS50240"/>
    </source>
</evidence>
<dbReference type="PANTHER" id="PTHR24252:SF7">
    <property type="entry name" value="HYALIN"/>
    <property type="match status" value="1"/>
</dbReference>
<keyword evidence="1" id="KW-1015">Disulfide bond</keyword>
<dbReference type="AlphaFoldDB" id="A0A9J6BMR0"/>
<dbReference type="GO" id="GO:0006508">
    <property type="term" value="P:proteolysis"/>
    <property type="evidence" value="ECO:0007669"/>
    <property type="project" value="InterPro"/>
</dbReference>
<dbReference type="CDD" id="cd00190">
    <property type="entry name" value="Tryp_SPc"/>
    <property type="match status" value="1"/>
</dbReference>
<gene>
    <name evidence="5" type="ORF">PVAND_001361</name>
</gene>
<dbReference type="PROSITE" id="PS50240">
    <property type="entry name" value="TRYPSIN_DOM"/>
    <property type="match status" value="1"/>
</dbReference>
<dbReference type="GO" id="GO:0004252">
    <property type="term" value="F:serine-type endopeptidase activity"/>
    <property type="evidence" value="ECO:0007669"/>
    <property type="project" value="InterPro"/>
</dbReference>